<reference evidence="5" key="5">
    <citation type="journal article" date="2021" name="G3 (Bethesda)">
        <title>Aegilops tauschii genome assembly Aet v5.0 features greater sequence contiguity and improved annotation.</title>
        <authorList>
            <person name="Wang L."/>
            <person name="Zhu T."/>
            <person name="Rodriguez J.C."/>
            <person name="Deal K.R."/>
            <person name="Dubcovsky J."/>
            <person name="McGuire P.E."/>
            <person name="Lux T."/>
            <person name="Spannagl M."/>
            <person name="Mayer K.F.X."/>
            <person name="Baldrich P."/>
            <person name="Meyers B.C."/>
            <person name="Huo N."/>
            <person name="Gu Y.Q."/>
            <person name="Zhou H."/>
            <person name="Devos K.M."/>
            <person name="Bennetzen J.L."/>
            <person name="Unver T."/>
            <person name="Budak H."/>
            <person name="Gulick P.J."/>
            <person name="Galiba G."/>
            <person name="Kalapos B."/>
            <person name="Nelson D.R."/>
            <person name="Li P."/>
            <person name="You F.M."/>
            <person name="Luo M.C."/>
            <person name="Dvorak J."/>
        </authorList>
    </citation>
    <scope>NUCLEOTIDE SEQUENCE [LARGE SCALE GENOMIC DNA]</scope>
    <source>
        <strain evidence="5">cv. AL8/78</strain>
    </source>
</reference>
<evidence type="ECO:0000259" key="4">
    <source>
        <dbReference type="SMART" id="SM00256"/>
    </source>
</evidence>
<proteinExistence type="predicted"/>
<dbReference type="PANTHER" id="PTHR35546:SF125">
    <property type="entry name" value="F-BOX DOMAIN-CONTAINING PROTEIN"/>
    <property type="match status" value="1"/>
</dbReference>
<dbReference type="InterPro" id="IPR036047">
    <property type="entry name" value="F-box-like_dom_sf"/>
</dbReference>
<dbReference type="NCBIfam" id="TIGR01640">
    <property type="entry name" value="F_box_assoc_1"/>
    <property type="match status" value="1"/>
</dbReference>
<evidence type="ECO:0000256" key="2">
    <source>
        <dbReference type="ARBA" id="ARBA00022833"/>
    </source>
</evidence>
<dbReference type="SMART" id="SM00256">
    <property type="entry name" value="FBOX"/>
    <property type="match status" value="1"/>
</dbReference>
<dbReference type="Pfam" id="PF00646">
    <property type="entry name" value="F-box"/>
    <property type="match status" value="1"/>
</dbReference>
<feature type="domain" description="F-box" evidence="4">
    <location>
        <begin position="67"/>
        <end position="107"/>
    </location>
</feature>
<dbReference type="Gene3D" id="1.20.1280.50">
    <property type="match status" value="1"/>
</dbReference>
<dbReference type="EnsemblPlants" id="AET2Gv20931800.1">
    <property type="protein sequence ID" value="AET2Gv20931800.1"/>
    <property type="gene ID" value="AET2Gv20931800"/>
</dbReference>
<keyword evidence="2" id="KW-0862">Zinc</keyword>
<evidence type="ECO:0000256" key="3">
    <source>
        <dbReference type="SAM" id="MobiDB-lite"/>
    </source>
</evidence>
<sequence>PRYFSSRARENRLLPHQFVLLTQIDESLVPLSVTMEEKSSRHKKARATNPPASAQEAVPVAEAASLLTDDLIVEILSRLPARSVHRFKCVSPSWRALITDPANRKKLPQALAGFLYSTFHRRDPHFHEFHFANISNSPSPPVDPLLPFLPSDKYLYVNQLDTCNGLLLCRVHMAPSSPSGDENTPVESHYIVCNPATGRWVDLPPHPEAPPDSFVFARLAFDPAVSSHFRVLQFENSDLKKYVTGVNVYSSQTGAWNHRESRLFEKITLFAGLSGVFFHGMLHLLGWLHHPLYMDENFVLVAVDVEGQVWKTTRLPSRGLGFGRIGLSQGCLHYASKVLPTVDNNKKKKKKKEEDTSLAAEIAAVWCMKDYDSKEWILKHSVTIAELWSITSAEFDVAAIHPDRGSIFLYSYDDDTLASYDMQHRLHRILHLEENNTAIFLPYVPLFSDSFAGADGQ</sequence>
<evidence type="ECO:0000313" key="5">
    <source>
        <dbReference type="EnsemblPlants" id="AET2Gv20931800.1"/>
    </source>
</evidence>
<dbReference type="AlphaFoldDB" id="A0A453CR07"/>
<dbReference type="Proteomes" id="UP000015105">
    <property type="component" value="Chromosome 2D"/>
</dbReference>
<dbReference type="GO" id="GO:0046872">
    <property type="term" value="F:metal ion binding"/>
    <property type="evidence" value="ECO:0007669"/>
    <property type="project" value="UniProtKB-KW"/>
</dbReference>
<dbReference type="PANTHER" id="PTHR35546">
    <property type="entry name" value="F-BOX PROTEIN INTERACTION DOMAIN PROTEIN-RELATED"/>
    <property type="match status" value="1"/>
</dbReference>
<dbReference type="InterPro" id="IPR020549">
    <property type="entry name" value="YbeY_CS"/>
</dbReference>
<dbReference type="InterPro" id="IPR056592">
    <property type="entry name" value="Beta-prop_At3g26010-like"/>
</dbReference>
<reference evidence="6" key="1">
    <citation type="journal article" date="2014" name="Science">
        <title>Ancient hybridizations among the ancestral genomes of bread wheat.</title>
        <authorList>
            <consortium name="International Wheat Genome Sequencing Consortium,"/>
            <person name="Marcussen T."/>
            <person name="Sandve S.R."/>
            <person name="Heier L."/>
            <person name="Spannagl M."/>
            <person name="Pfeifer M."/>
            <person name="Jakobsen K.S."/>
            <person name="Wulff B.B."/>
            <person name="Steuernagel B."/>
            <person name="Mayer K.F."/>
            <person name="Olsen O.A."/>
        </authorList>
    </citation>
    <scope>NUCLEOTIDE SEQUENCE [LARGE SCALE GENOMIC DNA]</scope>
    <source>
        <strain evidence="6">cv. AL8/78</strain>
    </source>
</reference>
<evidence type="ECO:0000313" key="6">
    <source>
        <dbReference type="Proteomes" id="UP000015105"/>
    </source>
</evidence>
<name>A0A453CR07_AEGTS</name>
<dbReference type="STRING" id="200361.A0A453CR07"/>
<dbReference type="Gramene" id="AET2Gv20931800.1">
    <property type="protein sequence ID" value="AET2Gv20931800.1"/>
    <property type="gene ID" value="AET2Gv20931800"/>
</dbReference>
<keyword evidence="6" id="KW-1185">Reference proteome</keyword>
<dbReference type="PROSITE" id="PS01306">
    <property type="entry name" value="UPF0054"/>
    <property type="match status" value="1"/>
</dbReference>
<dbReference type="InterPro" id="IPR001810">
    <property type="entry name" value="F-box_dom"/>
</dbReference>
<reference evidence="5" key="3">
    <citation type="journal article" date="2017" name="Nature">
        <title>Genome sequence of the progenitor of the wheat D genome Aegilops tauschii.</title>
        <authorList>
            <person name="Luo M.C."/>
            <person name="Gu Y.Q."/>
            <person name="Puiu D."/>
            <person name="Wang H."/>
            <person name="Twardziok S.O."/>
            <person name="Deal K.R."/>
            <person name="Huo N."/>
            <person name="Zhu T."/>
            <person name="Wang L."/>
            <person name="Wang Y."/>
            <person name="McGuire P.E."/>
            <person name="Liu S."/>
            <person name="Long H."/>
            <person name="Ramasamy R.K."/>
            <person name="Rodriguez J.C."/>
            <person name="Van S.L."/>
            <person name="Yuan L."/>
            <person name="Wang Z."/>
            <person name="Xia Z."/>
            <person name="Xiao L."/>
            <person name="Anderson O.D."/>
            <person name="Ouyang S."/>
            <person name="Liang Y."/>
            <person name="Zimin A.V."/>
            <person name="Pertea G."/>
            <person name="Qi P."/>
            <person name="Bennetzen J.L."/>
            <person name="Dai X."/>
            <person name="Dawson M.W."/>
            <person name="Muller H.G."/>
            <person name="Kugler K."/>
            <person name="Rivarola-Duarte L."/>
            <person name="Spannagl M."/>
            <person name="Mayer K.F.X."/>
            <person name="Lu F.H."/>
            <person name="Bevan M.W."/>
            <person name="Leroy P."/>
            <person name="Li P."/>
            <person name="You F.M."/>
            <person name="Sun Q."/>
            <person name="Liu Z."/>
            <person name="Lyons E."/>
            <person name="Wicker T."/>
            <person name="Salzberg S.L."/>
            <person name="Devos K.M."/>
            <person name="Dvorak J."/>
        </authorList>
    </citation>
    <scope>NUCLEOTIDE SEQUENCE [LARGE SCALE GENOMIC DNA]</scope>
    <source>
        <strain evidence="5">cv. AL8/78</strain>
    </source>
</reference>
<accession>A0A453CR07</accession>
<reference evidence="6" key="2">
    <citation type="journal article" date="2017" name="Nat. Plants">
        <title>The Aegilops tauschii genome reveals multiple impacts of transposons.</title>
        <authorList>
            <person name="Zhao G."/>
            <person name="Zou C."/>
            <person name="Li K."/>
            <person name="Wang K."/>
            <person name="Li T."/>
            <person name="Gao L."/>
            <person name="Zhang X."/>
            <person name="Wang H."/>
            <person name="Yang Z."/>
            <person name="Liu X."/>
            <person name="Jiang W."/>
            <person name="Mao L."/>
            <person name="Kong X."/>
            <person name="Jiao Y."/>
            <person name="Jia J."/>
        </authorList>
    </citation>
    <scope>NUCLEOTIDE SEQUENCE [LARGE SCALE GENOMIC DNA]</scope>
    <source>
        <strain evidence="6">cv. AL8/78</strain>
    </source>
</reference>
<protein>
    <recommendedName>
        <fullName evidence="4">F-box domain-containing protein</fullName>
    </recommendedName>
</protein>
<dbReference type="CDD" id="cd22157">
    <property type="entry name" value="F-box_AtFBW1-like"/>
    <property type="match status" value="1"/>
</dbReference>
<keyword evidence="1" id="KW-0479">Metal-binding</keyword>
<evidence type="ECO:0000256" key="1">
    <source>
        <dbReference type="ARBA" id="ARBA00022723"/>
    </source>
</evidence>
<dbReference type="SUPFAM" id="SSF81383">
    <property type="entry name" value="F-box domain"/>
    <property type="match status" value="1"/>
</dbReference>
<dbReference type="Pfam" id="PF24750">
    <property type="entry name" value="b-prop_At3g26010-like"/>
    <property type="match status" value="1"/>
</dbReference>
<feature type="region of interest" description="Disordered" evidence="3">
    <location>
        <begin position="35"/>
        <end position="55"/>
    </location>
</feature>
<reference evidence="5" key="4">
    <citation type="submission" date="2019-03" db="UniProtKB">
        <authorList>
            <consortium name="EnsemblPlants"/>
        </authorList>
    </citation>
    <scope>IDENTIFICATION</scope>
</reference>
<dbReference type="InterPro" id="IPR055290">
    <property type="entry name" value="At3g26010-like"/>
</dbReference>
<organism evidence="5 6">
    <name type="scientific">Aegilops tauschii subsp. strangulata</name>
    <name type="common">Goatgrass</name>
    <dbReference type="NCBI Taxonomy" id="200361"/>
    <lineage>
        <taxon>Eukaryota</taxon>
        <taxon>Viridiplantae</taxon>
        <taxon>Streptophyta</taxon>
        <taxon>Embryophyta</taxon>
        <taxon>Tracheophyta</taxon>
        <taxon>Spermatophyta</taxon>
        <taxon>Magnoliopsida</taxon>
        <taxon>Liliopsida</taxon>
        <taxon>Poales</taxon>
        <taxon>Poaceae</taxon>
        <taxon>BOP clade</taxon>
        <taxon>Pooideae</taxon>
        <taxon>Triticodae</taxon>
        <taxon>Triticeae</taxon>
        <taxon>Triticinae</taxon>
        <taxon>Aegilops</taxon>
    </lineage>
</organism>
<dbReference type="InterPro" id="IPR017451">
    <property type="entry name" value="F-box-assoc_interact_dom"/>
</dbReference>